<evidence type="ECO:0000313" key="5">
    <source>
        <dbReference type="EMBL" id="ROV93845.1"/>
    </source>
</evidence>
<dbReference type="GO" id="GO:0005634">
    <property type="term" value="C:nucleus"/>
    <property type="evidence" value="ECO:0007669"/>
    <property type="project" value="TreeGrafter"/>
</dbReference>
<dbReference type="InterPro" id="IPR038718">
    <property type="entry name" value="SNF2-like_sf"/>
</dbReference>
<dbReference type="InterPro" id="IPR000330">
    <property type="entry name" value="SNF2_N"/>
</dbReference>
<name>A0A423VSA4_9PEZI</name>
<dbReference type="EMBL" id="LKEA01000043">
    <property type="protein sequence ID" value="ROV93845.1"/>
    <property type="molecule type" value="Genomic_DNA"/>
</dbReference>
<sequence>MESSQDEICYGALLNAQAKPVGTNTVLSRLLTAVQSAASFASFSLQHTDGVFEVFSDQGVKFAVLDILTASKLQALSNVLDTRFEAVVETRTIIKRRSKSATPFKVSINIFGPGRVADEVSLSLSKVKAFLQHPQALDCDVDYRNPDMLAFPGMEIDMRDYIGMETSSWKADHLKRDIEDILGSLGHVTDSGDIGPIAGLKSTLKRHQEIGTQFILQRENPIFGKQLSSRLHQALGARCAEEMEMKVALGGLVADVMGLGKTLTILVSILRSTEKAVEFGHFNHPEQSVGVKTVPTKATLVVVPSAQILENWEAEIET</sequence>
<dbReference type="AlphaFoldDB" id="A0A423VSA4"/>
<dbReference type="Pfam" id="PF00176">
    <property type="entry name" value="SNF2-rel_dom"/>
    <property type="match status" value="1"/>
</dbReference>
<protein>
    <recommendedName>
        <fullName evidence="4">SNF2 N-terminal domain-containing protein</fullName>
    </recommendedName>
</protein>
<evidence type="ECO:0000256" key="2">
    <source>
        <dbReference type="ARBA" id="ARBA00022801"/>
    </source>
</evidence>
<keyword evidence="1" id="KW-0547">Nucleotide-binding</keyword>
<dbReference type="STRING" id="356882.A0A423VSA4"/>
<dbReference type="GO" id="GO:0008094">
    <property type="term" value="F:ATP-dependent activity, acting on DNA"/>
    <property type="evidence" value="ECO:0007669"/>
    <property type="project" value="TreeGrafter"/>
</dbReference>
<dbReference type="GO" id="GO:0005524">
    <property type="term" value="F:ATP binding"/>
    <property type="evidence" value="ECO:0007669"/>
    <property type="project" value="UniProtKB-KW"/>
</dbReference>
<dbReference type="OrthoDB" id="448448at2759"/>
<organism evidence="5 6">
    <name type="scientific">Cytospora schulzeri</name>
    <dbReference type="NCBI Taxonomy" id="448051"/>
    <lineage>
        <taxon>Eukaryota</taxon>
        <taxon>Fungi</taxon>
        <taxon>Dikarya</taxon>
        <taxon>Ascomycota</taxon>
        <taxon>Pezizomycotina</taxon>
        <taxon>Sordariomycetes</taxon>
        <taxon>Sordariomycetidae</taxon>
        <taxon>Diaporthales</taxon>
        <taxon>Cytosporaceae</taxon>
        <taxon>Cytospora</taxon>
    </lineage>
</organism>
<reference evidence="5 6" key="1">
    <citation type="submission" date="2015-09" db="EMBL/GenBank/DDBJ databases">
        <title>Host preference determinants of Valsa canker pathogens revealed by comparative genomics.</title>
        <authorList>
            <person name="Yin Z."/>
            <person name="Huang L."/>
        </authorList>
    </citation>
    <scope>NUCLEOTIDE SEQUENCE [LARGE SCALE GENOMIC DNA]</scope>
    <source>
        <strain evidence="5 6">03-1</strain>
    </source>
</reference>
<dbReference type="InterPro" id="IPR027417">
    <property type="entry name" value="P-loop_NTPase"/>
</dbReference>
<feature type="domain" description="SNF2 N-terminal" evidence="4">
    <location>
        <begin position="232"/>
        <end position="317"/>
    </location>
</feature>
<evidence type="ECO:0000256" key="3">
    <source>
        <dbReference type="ARBA" id="ARBA00022840"/>
    </source>
</evidence>
<comment type="caution">
    <text evidence="5">The sequence shown here is derived from an EMBL/GenBank/DDBJ whole genome shotgun (WGS) entry which is preliminary data.</text>
</comment>
<dbReference type="PANTHER" id="PTHR45626">
    <property type="entry name" value="TRANSCRIPTION TERMINATION FACTOR 2-RELATED"/>
    <property type="match status" value="1"/>
</dbReference>
<evidence type="ECO:0000313" key="6">
    <source>
        <dbReference type="Proteomes" id="UP000283895"/>
    </source>
</evidence>
<evidence type="ECO:0000259" key="4">
    <source>
        <dbReference type="Pfam" id="PF00176"/>
    </source>
</evidence>
<gene>
    <name evidence="5" type="ORF">VMCG_08824</name>
</gene>
<keyword evidence="6" id="KW-1185">Reference proteome</keyword>
<dbReference type="InterPro" id="IPR050628">
    <property type="entry name" value="SNF2_RAD54_helicase_TF"/>
</dbReference>
<dbReference type="Gene3D" id="3.40.50.10810">
    <property type="entry name" value="Tandem AAA-ATPase domain"/>
    <property type="match status" value="1"/>
</dbReference>
<dbReference type="Proteomes" id="UP000283895">
    <property type="component" value="Unassembled WGS sequence"/>
</dbReference>
<dbReference type="SUPFAM" id="SSF52540">
    <property type="entry name" value="P-loop containing nucleoside triphosphate hydrolases"/>
    <property type="match status" value="1"/>
</dbReference>
<dbReference type="GO" id="GO:0006281">
    <property type="term" value="P:DNA repair"/>
    <property type="evidence" value="ECO:0007669"/>
    <property type="project" value="TreeGrafter"/>
</dbReference>
<dbReference type="GO" id="GO:0016787">
    <property type="term" value="F:hydrolase activity"/>
    <property type="evidence" value="ECO:0007669"/>
    <property type="project" value="UniProtKB-KW"/>
</dbReference>
<keyword evidence="2" id="KW-0378">Hydrolase</keyword>
<proteinExistence type="predicted"/>
<evidence type="ECO:0000256" key="1">
    <source>
        <dbReference type="ARBA" id="ARBA00022741"/>
    </source>
</evidence>
<accession>A0A423VSA4</accession>
<keyword evidence="3" id="KW-0067">ATP-binding</keyword>
<dbReference type="PANTHER" id="PTHR45626:SF22">
    <property type="entry name" value="DNA REPAIR PROTEIN RAD5"/>
    <property type="match status" value="1"/>
</dbReference>